<dbReference type="EMBL" id="JACSDI010000001">
    <property type="protein sequence ID" value="MCG9962357.1"/>
    <property type="molecule type" value="Genomic_DNA"/>
</dbReference>
<reference evidence="1 2" key="1">
    <citation type="submission" date="2020-08" db="EMBL/GenBank/DDBJ databases">
        <title>Whole genome sequence of Shewanella sp strain PS-2.</title>
        <authorList>
            <person name="Das S.K."/>
        </authorList>
    </citation>
    <scope>NUCLEOTIDE SEQUENCE [LARGE SCALE GENOMIC DNA]</scope>
    <source>
        <strain evidence="1 2">PS-2</strain>
    </source>
</reference>
<evidence type="ECO:0000313" key="1">
    <source>
        <dbReference type="EMBL" id="MCG9962357.1"/>
    </source>
</evidence>
<organism evidence="1 2">
    <name type="scientific">Shewanella cutis</name>
    <dbReference type="NCBI Taxonomy" id="2766780"/>
    <lineage>
        <taxon>Bacteria</taxon>
        <taxon>Pseudomonadati</taxon>
        <taxon>Pseudomonadota</taxon>
        <taxon>Gammaproteobacteria</taxon>
        <taxon>Alteromonadales</taxon>
        <taxon>Shewanellaceae</taxon>
        <taxon>Shewanella</taxon>
    </lineage>
</organism>
<gene>
    <name evidence="1" type="ORF">H9J30_00160</name>
</gene>
<proteinExistence type="predicted"/>
<name>A0ABS9QQ57_9GAMM</name>
<keyword evidence="2" id="KW-1185">Reference proteome</keyword>
<dbReference type="Proteomes" id="UP000829384">
    <property type="component" value="Unassembled WGS sequence"/>
</dbReference>
<protein>
    <submittedName>
        <fullName evidence="1">Uncharacterized protein</fullName>
    </submittedName>
</protein>
<evidence type="ECO:0000313" key="2">
    <source>
        <dbReference type="Proteomes" id="UP000829384"/>
    </source>
</evidence>
<sequence length="208" mass="24616">MKLSKMAGIERDYTDHYFYSLHVLRCVGRVQHGRNSVKVWLCRCICGNTLEVDQGSLVKGHVPACKTCRRGPCVICGAPIINDDWGVKRTTCSELCQREQLKAKHKRRYYKLIGINPDHNKQRHSARRAADHIYEQKRYQLRLKRLHALPADQQQLIIQKQNEYSNVWRSAYVKKLKESDYNAYLAYRKTLNAYFRNWYKKNKLKNNL</sequence>
<accession>A0ABS9QQ57</accession>
<comment type="caution">
    <text evidence="1">The sequence shown here is derived from an EMBL/GenBank/DDBJ whole genome shotgun (WGS) entry which is preliminary data.</text>
</comment>
<dbReference type="RefSeq" id="WP_240129165.1">
    <property type="nucleotide sequence ID" value="NZ_JACSDI010000001.1"/>
</dbReference>